<feature type="transmembrane region" description="Helical" evidence="7">
    <location>
        <begin position="20"/>
        <end position="40"/>
    </location>
</feature>
<keyword evidence="11" id="KW-1185">Reference proteome</keyword>
<organism evidence="10 11">
    <name type="scientific">Streptomyces coeruleoprunus</name>
    <dbReference type="NCBI Taxonomy" id="285563"/>
    <lineage>
        <taxon>Bacteria</taxon>
        <taxon>Bacillati</taxon>
        <taxon>Actinomycetota</taxon>
        <taxon>Actinomycetes</taxon>
        <taxon>Kitasatosporales</taxon>
        <taxon>Streptomycetaceae</taxon>
        <taxon>Streptomyces</taxon>
    </lineage>
</organism>
<gene>
    <name evidence="10" type="ORF">ACFPM3_14195</name>
</gene>
<comment type="caution">
    <text evidence="10">The sequence shown here is derived from an EMBL/GenBank/DDBJ whole genome shotgun (WGS) entry which is preliminary data.</text>
</comment>
<dbReference type="Pfam" id="PF12704">
    <property type="entry name" value="MacB_PCD"/>
    <property type="match status" value="1"/>
</dbReference>
<evidence type="ECO:0000256" key="1">
    <source>
        <dbReference type="ARBA" id="ARBA00004651"/>
    </source>
</evidence>
<evidence type="ECO:0000256" key="7">
    <source>
        <dbReference type="SAM" id="Phobius"/>
    </source>
</evidence>
<keyword evidence="2" id="KW-1003">Cell membrane</keyword>
<evidence type="ECO:0000256" key="5">
    <source>
        <dbReference type="ARBA" id="ARBA00023136"/>
    </source>
</evidence>
<keyword evidence="4 7" id="KW-1133">Transmembrane helix</keyword>
<evidence type="ECO:0000256" key="3">
    <source>
        <dbReference type="ARBA" id="ARBA00022692"/>
    </source>
</evidence>
<keyword evidence="3 7" id="KW-0812">Transmembrane</keyword>
<feature type="transmembrane region" description="Helical" evidence="7">
    <location>
        <begin position="747"/>
        <end position="764"/>
    </location>
</feature>
<dbReference type="Proteomes" id="UP001595829">
    <property type="component" value="Unassembled WGS sequence"/>
</dbReference>
<reference evidence="11" key="1">
    <citation type="journal article" date="2019" name="Int. J. Syst. Evol. Microbiol.">
        <title>The Global Catalogue of Microorganisms (GCM) 10K type strain sequencing project: providing services to taxonomists for standard genome sequencing and annotation.</title>
        <authorList>
            <consortium name="The Broad Institute Genomics Platform"/>
            <consortium name="The Broad Institute Genome Sequencing Center for Infectious Disease"/>
            <person name="Wu L."/>
            <person name="Ma J."/>
        </authorList>
    </citation>
    <scope>NUCLEOTIDE SEQUENCE [LARGE SCALE GENOMIC DNA]</scope>
    <source>
        <strain evidence="11">CGMCC 4.1648</strain>
    </source>
</reference>
<feature type="domain" description="MacB-like periplasmic core" evidence="9">
    <location>
        <begin position="422"/>
        <end position="624"/>
    </location>
</feature>
<proteinExistence type="inferred from homology"/>
<feature type="transmembrane region" description="Helical" evidence="7">
    <location>
        <begin position="641"/>
        <end position="671"/>
    </location>
</feature>
<comment type="similarity">
    <text evidence="6">Belongs to the ABC-4 integral membrane protein family.</text>
</comment>
<dbReference type="InterPro" id="IPR050250">
    <property type="entry name" value="Macrolide_Exporter_MacB"/>
</dbReference>
<feature type="transmembrane region" description="Helical" evidence="7">
    <location>
        <begin position="302"/>
        <end position="327"/>
    </location>
</feature>
<evidence type="ECO:0000313" key="11">
    <source>
        <dbReference type="Proteomes" id="UP001595829"/>
    </source>
</evidence>
<evidence type="ECO:0000259" key="8">
    <source>
        <dbReference type="Pfam" id="PF02687"/>
    </source>
</evidence>
<keyword evidence="5 7" id="KW-0472">Membrane</keyword>
<evidence type="ECO:0000256" key="6">
    <source>
        <dbReference type="ARBA" id="ARBA00038076"/>
    </source>
</evidence>
<protein>
    <submittedName>
        <fullName evidence="10">FtsX-like permease family protein</fullName>
    </submittedName>
</protein>
<feature type="transmembrane region" description="Helical" evidence="7">
    <location>
        <begin position="692"/>
        <end position="716"/>
    </location>
</feature>
<evidence type="ECO:0000313" key="10">
    <source>
        <dbReference type="EMBL" id="MFC5023287.1"/>
    </source>
</evidence>
<dbReference type="PANTHER" id="PTHR30572">
    <property type="entry name" value="MEMBRANE COMPONENT OF TRANSPORTER-RELATED"/>
    <property type="match status" value="1"/>
</dbReference>
<comment type="subcellular location">
    <subcellularLocation>
        <location evidence="1">Cell membrane</location>
        <topology evidence="1">Multi-pass membrane protein</topology>
    </subcellularLocation>
</comment>
<dbReference type="InterPro" id="IPR003838">
    <property type="entry name" value="ABC3_permease_C"/>
</dbReference>
<name>A0ABV9XID5_9ACTN</name>
<evidence type="ECO:0000256" key="2">
    <source>
        <dbReference type="ARBA" id="ARBA00022475"/>
    </source>
</evidence>
<feature type="transmembrane region" description="Helical" evidence="7">
    <location>
        <begin position="252"/>
        <end position="281"/>
    </location>
</feature>
<dbReference type="Pfam" id="PF02687">
    <property type="entry name" value="FtsX"/>
    <property type="match status" value="2"/>
</dbReference>
<sequence>MRAVWRAARAAVRRRRVQTLVIGVVVMLSTASIVVALGLLQAASAPFDRGFAQQRGAHAVAAFDTAEVSKEALAATARRPGVEAAAGPFPQAVLDVPEGVSRMVRGPQNVVGRADPAGPVDRVDLWSGRWATAPGEIVLHRLPPAESPLPFGHKEDPLPLGEVLQVPGKPALTVVGYAYSLNKTADAWVSPEQIEALKPVSAQMLYRFADAATDAEVDAGVARAGEGLPEGAFLGSHSYLVTKREVASALGVYVPFLMVFGVLGLTAAVLIVANVVSGAVVSGFRHIGMLKALGFTPREVVGVYLLMVSVPAVAACLLGTLVGNLAARPLLIDAFRGMGLGDTSVGPLVNAAALLGMPAIVLLAAYVPARRARRLSAAEAISAGSAPRSGHGLRVQRRLGGTRLPRPVSLGLGLPFTRPGRTALTLAAIVVGVTTVTFATGLVATVGQYADVSAHKGAVQVAVERGDPMAGVASEEGDAQTARMLKALPGTTEVTARLSMTLSLVGSTRSVDGHFFRGDSSGLGFQREIVQGRWLDGPGEVVVPSVFLKERGLEVGDRVTLEKDGRHTRVTVVGATMSGDPSALFADWGTAAPLEPRYQPIQVAYLVKLAAGTDVDGYLEAVRAADSGLVPKDLTSTVNGFALTVTGLATALTLMLGTVAALGVFNTVVLNTRDRRRDLGMLKSIGMTPRQVMVMMLTSMAVLGLAGGLVGIPLGVVAHRLIVPLAVEAANMDIPAFLMDVWQAPELAALAFTGAVLALLGAFVPSRSAARLTISEALRNE</sequence>
<feature type="transmembrane region" description="Helical" evidence="7">
    <location>
        <begin position="423"/>
        <end position="446"/>
    </location>
</feature>
<dbReference type="EMBL" id="JBHSJD010000008">
    <property type="protein sequence ID" value="MFC5023287.1"/>
    <property type="molecule type" value="Genomic_DNA"/>
</dbReference>
<evidence type="ECO:0000259" key="9">
    <source>
        <dbReference type="Pfam" id="PF12704"/>
    </source>
</evidence>
<dbReference type="InterPro" id="IPR025857">
    <property type="entry name" value="MacB_PCD"/>
</dbReference>
<evidence type="ECO:0000256" key="4">
    <source>
        <dbReference type="ARBA" id="ARBA00022989"/>
    </source>
</evidence>
<accession>A0ABV9XID5</accession>
<feature type="domain" description="ABC3 transporter permease C-terminal" evidence="8">
    <location>
        <begin position="653"/>
        <end position="773"/>
    </location>
</feature>
<dbReference type="RefSeq" id="WP_380841811.1">
    <property type="nucleotide sequence ID" value="NZ_JBHMCZ010000029.1"/>
</dbReference>
<feature type="transmembrane region" description="Helical" evidence="7">
    <location>
        <begin position="347"/>
        <end position="367"/>
    </location>
</feature>
<dbReference type="PANTHER" id="PTHR30572:SF4">
    <property type="entry name" value="ABC TRANSPORTER PERMEASE YTRF"/>
    <property type="match status" value="1"/>
</dbReference>
<feature type="domain" description="ABC3 transporter permease C-terminal" evidence="8">
    <location>
        <begin position="258"/>
        <end position="376"/>
    </location>
</feature>